<evidence type="ECO:0000313" key="10">
    <source>
        <dbReference type="EMBL" id="TCS94949.1"/>
    </source>
</evidence>
<keyword evidence="6 9" id="KW-0051">Antiviral defense</keyword>
<feature type="binding site" evidence="9">
    <location>
        <position position="221"/>
    </location>
    <ligand>
        <name>Mn(2+)</name>
        <dbReference type="ChEBI" id="CHEBI:29035"/>
    </ligand>
</feature>
<comment type="caution">
    <text evidence="10">The sequence shown here is derived from an EMBL/GenBank/DDBJ whole genome shotgun (WGS) entry which is preliminary data.</text>
</comment>
<proteinExistence type="inferred from homology"/>
<dbReference type="Proteomes" id="UP000294937">
    <property type="component" value="Unassembled WGS sequence"/>
</dbReference>
<evidence type="ECO:0000256" key="7">
    <source>
        <dbReference type="ARBA" id="ARBA00023125"/>
    </source>
</evidence>
<evidence type="ECO:0000256" key="2">
    <source>
        <dbReference type="ARBA" id="ARBA00022723"/>
    </source>
</evidence>
<dbReference type="InterPro" id="IPR042211">
    <property type="entry name" value="CRISPR-assoc_Cas1_N"/>
</dbReference>
<dbReference type="GO" id="GO:0046872">
    <property type="term" value="F:metal ion binding"/>
    <property type="evidence" value="ECO:0007669"/>
    <property type="project" value="UniProtKB-UniRule"/>
</dbReference>
<dbReference type="InterPro" id="IPR002729">
    <property type="entry name" value="CRISPR-assoc_Cas1"/>
</dbReference>
<evidence type="ECO:0000256" key="9">
    <source>
        <dbReference type="HAMAP-Rule" id="MF_01470"/>
    </source>
</evidence>
<dbReference type="InterPro" id="IPR019858">
    <property type="entry name" value="CRISPR-assoc_Cas1_HMARI/TNEAP"/>
</dbReference>
<comment type="subunit">
    <text evidence="9">Homodimer, forms a heterotetramer with a Cas2 homodimer.</text>
</comment>
<evidence type="ECO:0000256" key="3">
    <source>
        <dbReference type="ARBA" id="ARBA00022759"/>
    </source>
</evidence>
<reference evidence="10 11" key="1">
    <citation type="submission" date="2019-03" db="EMBL/GenBank/DDBJ databases">
        <title>Genomic Encyclopedia of Type Strains, Phase IV (KMG-IV): sequencing the most valuable type-strain genomes for metagenomic binning, comparative biology and taxonomic classification.</title>
        <authorList>
            <person name="Goeker M."/>
        </authorList>
    </citation>
    <scope>NUCLEOTIDE SEQUENCE [LARGE SCALE GENOMIC DNA]</scope>
    <source>
        <strain evidence="10 11">DSM 45707</strain>
    </source>
</reference>
<dbReference type="NCBIfam" id="TIGR03641">
    <property type="entry name" value="cas1_HMARI"/>
    <property type="match status" value="1"/>
</dbReference>
<accession>A0A4R3L5M6</accession>
<dbReference type="GO" id="GO:0051607">
    <property type="term" value="P:defense response to virus"/>
    <property type="evidence" value="ECO:0007669"/>
    <property type="project" value="UniProtKB-UniRule"/>
</dbReference>
<dbReference type="GO" id="GO:0016787">
    <property type="term" value="F:hydrolase activity"/>
    <property type="evidence" value="ECO:0007669"/>
    <property type="project" value="UniProtKB-KW"/>
</dbReference>
<dbReference type="InterPro" id="IPR042206">
    <property type="entry name" value="CRISPR-assoc_Cas1_C"/>
</dbReference>
<dbReference type="EC" id="3.1.-.-" evidence="9"/>
<keyword evidence="5 9" id="KW-0460">Magnesium</keyword>
<name>A0A4R3L5M6_9BACL</name>
<dbReference type="Gene3D" id="1.20.120.920">
    <property type="entry name" value="CRISPR-associated endonuclease Cas1, C-terminal domain"/>
    <property type="match status" value="1"/>
</dbReference>
<dbReference type="GO" id="GO:0003677">
    <property type="term" value="F:DNA binding"/>
    <property type="evidence" value="ECO:0007669"/>
    <property type="project" value="UniProtKB-KW"/>
</dbReference>
<dbReference type="PANTHER" id="PTHR43219">
    <property type="entry name" value="CRISPR-ASSOCIATED ENDONUCLEASE CAS1"/>
    <property type="match status" value="1"/>
</dbReference>
<keyword evidence="1 9" id="KW-0540">Nuclease</keyword>
<sequence>MKSVRYLTSMGELKRKDHSLIFRNDRGNNYIPIEGIKEIYCLNEVSINTKLLNLLSKAGIIIHFFNYHQHYSGTFYPKEGLVSGRLTVKQAEAFQQIRLPIAKAIVKGIANNIYYVLYHYYTHGSKEIKPFLDWLRKDVPNWMEKDITIQQILFIEGTIWKKFYNSFQYFLPESFLFNKRVRQLPDNPMNALISFGNSILYAKTISQIYQTHLNQSISFLHEPSDGRFSLSLDLCEVFKPLIVFRTIFENINNRKLQVEKHFDKQLNYCLLNDAGRNIFVKSLEERLDKVFMHPKLKRKVSYRTAIKLDAYKLIKCIMEGESFQPFDDREKQ</sequence>
<evidence type="ECO:0000313" key="11">
    <source>
        <dbReference type="Proteomes" id="UP000294937"/>
    </source>
</evidence>
<dbReference type="GO" id="GO:0043571">
    <property type="term" value="P:maintenance of CRISPR repeat elements"/>
    <property type="evidence" value="ECO:0007669"/>
    <property type="project" value="UniProtKB-UniRule"/>
</dbReference>
<dbReference type="Pfam" id="PF01867">
    <property type="entry name" value="Cas_Cas1"/>
    <property type="match status" value="1"/>
</dbReference>
<dbReference type="Gene3D" id="3.100.10.20">
    <property type="entry name" value="CRISPR-associated endonuclease Cas1, N-terminal domain"/>
    <property type="match status" value="1"/>
</dbReference>
<evidence type="ECO:0000256" key="6">
    <source>
        <dbReference type="ARBA" id="ARBA00023118"/>
    </source>
</evidence>
<dbReference type="HAMAP" id="MF_01470">
    <property type="entry name" value="Cas1"/>
    <property type="match status" value="1"/>
</dbReference>
<dbReference type="RefSeq" id="WP_131924324.1">
    <property type="nucleotide sequence ID" value="NZ_SMAG01000003.1"/>
</dbReference>
<dbReference type="AlphaFoldDB" id="A0A4R3L5M6"/>
<dbReference type="EMBL" id="SMAG01000003">
    <property type="protein sequence ID" value="TCS94949.1"/>
    <property type="molecule type" value="Genomic_DNA"/>
</dbReference>
<keyword evidence="4 9" id="KW-0378">Hydrolase</keyword>
<evidence type="ECO:0000256" key="4">
    <source>
        <dbReference type="ARBA" id="ARBA00022801"/>
    </source>
</evidence>
<evidence type="ECO:0000256" key="1">
    <source>
        <dbReference type="ARBA" id="ARBA00022722"/>
    </source>
</evidence>
<keyword evidence="8 9" id="KW-0464">Manganese</keyword>
<evidence type="ECO:0000256" key="8">
    <source>
        <dbReference type="ARBA" id="ARBA00023211"/>
    </source>
</evidence>
<organism evidence="10 11">
    <name type="scientific">Hazenella coriacea</name>
    <dbReference type="NCBI Taxonomy" id="1179467"/>
    <lineage>
        <taxon>Bacteria</taxon>
        <taxon>Bacillati</taxon>
        <taxon>Bacillota</taxon>
        <taxon>Bacilli</taxon>
        <taxon>Bacillales</taxon>
        <taxon>Thermoactinomycetaceae</taxon>
        <taxon>Hazenella</taxon>
    </lineage>
</organism>
<keyword evidence="11" id="KW-1185">Reference proteome</keyword>
<feature type="binding site" evidence="9">
    <location>
        <position position="236"/>
    </location>
    <ligand>
        <name>Mn(2+)</name>
        <dbReference type="ChEBI" id="CHEBI:29035"/>
    </ligand>
</feature>
<keyword evidence="2 9" id="KW-0479">Metal-binding</keyword>
<keyword evidence="7 9" id="KW-0238">DNA-binding</keyword>
<dbReference type="GO" id="GO:0004520">
    <property type="term" value="F:DNA endonuclease activity"/>
    <property type="evidence" value="ECO:0007669"/>
    <property type="project" value="InterPro"/>
</dbReference>
<dbReference type="OrthoDB" id="9803119at2"/>
<evidence type="ECO:0000256" key="5">
    <source>
        <dbReference type="ARBA" id="ARBA00022842"/>
    </source>
</evidence>
<dbReference type="NCBIfam" id="TIGR00287">
    <property type="entry name" value="cas1"/>
    <property type="match status" value="1"/>
</dbReference>
<protein>
    <recommendedName>
        <fullName evidence="9">CRISPR-associated endonuclease Cas1</fullName>
        <ecNumber evidence="9">3.1.-.-</ecNumber>
    </recommendedName>
</protein>
<comment type="function">
    <text evidence="9">CRISPR (clustered regularly interspaced short palindromic repeat), is an adaptive immune system that provides protection against mobile genetic elements (viruses, transposable elements and conjugative plasmids). CRISPR clusters contain spacers, sequences complementary to antecedent mobile elements, and target invading nucleic acids. CRISPR clusters are transcribed and processed into CRISPR RNA (crRNA). Acts as a dsDNA endonuclease. Involved in the integration of spacer DNA into the CRISPR cassette.</text>
</comment>
<dbReference type="PANTHER" id="PTHR43219:SF1">
    <property type="entry name" value="CRISPR-ASSOCIATED ENDONUCLEASE CAS1"/>
    <property type="match status" value="1"/>
</dbReference>
<gene>
    <name evidence="9" type="primary">cas1</name>
    <name evidence="10" type="ORF">EDD58_103374</name>
</gene>
<feature type="binding site" evidence="9">
    <location>
        <position position="156"/>
    </location>
    <ligand>
        <name>Mn(2+)</name>
        <dbReference type="ChEBI" id="CHEBI:29035"/>
    </ligand>
</feature>
<comment type="cofactor">
    <cofactor evidence="9">
        <name>Mg(2+)</name>
        <dbReference type="ChEBI" id="CHEBI:18420"/>
    </cofactor>
    <cofactor evidence="9">
        <name>Mn(2+)</name>
        <dbReference type="ChEBI" id="CHEBI:29035"/>
    </cofactor>
</comment>
<comment type="similarity">
    <text evidence="9">Belongs to the CRISPR-associated endonuclease Cas1 family.</text>
</comment>
<keyword evidence="3 9" id="KW-0255">Endonuclease</keyword>